<evidence type="ECO:0000313" key="4">
    <source>
        <dbReference type="EMBL" id="KZP06685.1"/>
    </source>
</evidence>
<keyword evidence="3" id="KW-0067">ATP-binding</keyword>
<keyword evidence="2" id="KW-0547">Nucleotide-binding</keyword>
<dbReference type="Proteomes" id="UP000076532">
    <property type="component" value="Unassembled WGS sequence"/>
</dbReference>
<evidence type="ECO:0000313" key="5">
    <source>
        <dbReference type="Proteomes" id="UP000076532"/>
    </source>
</evidence>
<feature type="non-terminal residue" evidence="4">
    <location>
        <position position="1"/>
    </location>
</feature>
<dbReference type="OrthoDB" id="6500128at2759"/>
<dbReference type="InterPro" id="IPR050173">
    <property type="entry name" value="ABC_transporter_C-like"/>
</dbReference>
<dbReference type="InterPro" id="IPR027417">
    <property type="entry name" value="P-loop_NTPase"/>
</dbReference>
<sequence length="116" mass="12627">QRGVKLSGGRKARVSLTRAVYSRPSTLFMNDFLSAVNTHTASHLYPACHKAELMCGCTIVLVSHYVQICAPGASYVVTLDNKHVQVSVRSAEFRTSGGHERARILCSTNCPTLFAT</sequence>
<dbReference type="PANTHER" id="PTHR24223:SF353">
    <property type="entry name" value="ABC TRANSPORTER ATP-BINDING PROTEIN_PERMEASE VMR1-RELATED"/>
    <property type="match status" value="1"/>
</dbReference>
<dbReference type="GO" id="GO:0042626">
    <property type="term" value="F:ATPase-coupled transmembrane transporter activity"/>
    <property type="evidence" value="ECO:0007669"/>
    <property type="project" value="TreeGrafter"/>
</dbReference>
<dbReference type="AlphaFoldDB" id="A0A167X0B2"/>
<dbReference type="GO" id="GO:0000329">
    <property type="term" value="C:fungal-type vacuole membrane"/>
    <property type="evidence" value="ECO:0007669"/>
    <property type="project" value="TreeGrafter"/>
</dbReference>
<dbReference type="GO" id="GO:0005524">
    <property type="term" value="F:ATP binding"/>
    <property type="evidence" value="ECO:0007669"/>
    <property type="project" value="UniProtKB-KW"/>
</dbReference>
<organism evidence="4 5">
    <name type="scientific">Athelia psychrophila</name>
    <dbReference type="NCBI Taxonomy" id="1759441"/>
    <lineage>
        <taxon>Eukaryota</taxon>
        <taxon>Fungi</taxon>
        <taxon>Dikarya</taxon>
        <taxon>Basidiomycota</taxon>
        <taxon>Agaricomycotina</taxon>
        <taxon>Agaricomycetes</taxon>
        <taxon>Agaricomycetidae</taxon>
        <taxon>Atheliales</taxon>
        <taxon>Atheliaceae</taxon>
        <taxon>Athelia</taxon>
    </lineage>
</organism>
<accession>A0A167X0B2</accession>
<dbReference type="STRING" id="436010.A0A167X0B2"/>
<evidence type="ECO:0000256" key="1">
    <source>
        <dbReference type="ARBA" id="ARBA00022737"/>
    </source>
</evidence>
<proteinExistence type="predicted"/>
<dbReference type="Gene3D" id="3.40.50.300">
    <property type="entry name" value="P-loop containing nucleotide triphosphate hydrolases"/>
    <property type="match status" value="1"/>
</dbReference>
<dbReference type="EMBL" id="KV417777">
    <property type="protein sequence ID" value="KZP06685.1"/>
    <property type="molecule type" value="Genomic_DNA"/>
</dbReference>
<keyword evidence="5" id="KW-1185">Reference proteome</keyword>
<dbReference type="SUPFAM" id="SSF52540">
    <property type="entry name" value="P-loop containing nucleoside triphosphate hydrolases"/>
    <property type="match status" value="1"/>
</dbReference>
<dbReference type="PANTHER" id="PTHR24223">
    <property type="entry name" value="ATP-BINDING CASSETTE SUB-FAMILY C"/>
    <property type="match status" value="1"/>
</dbReference>
<name>A0A167X0B2_9AGAM</name>
<evidence type="ECO:0008006" key="6">
    <source>
        <dbReference type="Google" id="ProtNLM"/>
    </source>
</evidence>
<keyword evidence="1" id="KW-0677">Repeat</keyword>
<evidence type="ECO:0000256" key="2">
    <source>
        <dbReference type="ARBA" id="ARBA00022741"/>
    </source>
</evidence>
<reference evidence="4 5" key="1">
    <citation type="journal article" date="2016" name="Mol. Biol. Evol.">
        <title>Comparative Genomics of Early-Diverging Mushroom-Forming Fungi Provides Insights into the Origins of Lignocellulose Decay Capabilities.</title>
        <authorList>
            <person name="Nagy L.G."/>
            <person name="Riley R."/>
            <person name="Tritt A."/>
            <person name="Adam C."/>
            <person name="Daum C."/>
            <person name="Floudas D."/>
            <person name="Sun H."/>
            <person name="Yadav J.S."/>
            <person name="Pangilinan J."/>
            <person name="Larsson K.H."/>
            <person name="Matsuura K."/>
            <person name="Barry K."/>
            <person name="Labutti K."/>
            <person name="Kuo R."/>
            <person name="Ohm R.A."/>
            <person name="Bhattacharya S.S."/>
            <person name="Shirouzu T."/>
            <person name="Yoshinaga Y."/>
            <person name="Martin F.M."/>
            <person name="Grigoriev I.V."/>
            <person name="Hibbett D.S."/>
        </authorList>
    </citation>
    <scope>NUCLEOTIDE SEQUENCE [LARGE SCALE GENOMIC DNA]</scope>
    <source>
        <strain evidence="4 5">CBS 109695</strain>
    </source>
</reference>
<evidence type="ECO:0000256" key="3">
    <source>
        <dbReference type="ARBA" id="ARBA00022840"/>
    </source>
</evidence>
<protein>
    <recommendedName>
        <fullName evidence="6">ABC transporter domain-containing protein</fullName>
    </recommendedName>
</protein>
<gene>
    <name evidence="4" type="ORF">FIBSPDRAFT_999962</name>
</gene>